<evidence type="ECO:0000256" key="2">
    <source>
        <dbReference type="ARBA" id="ARBA00022840"/>
    </source>
</evidence>
<dbReference type="AlphaFoldDB" id="A0A8J7U477"/>
<proteinExistence type="predicted"/>
<dbReference type="Proteomes" id="UP000664417">
    <property type="component" value="Unassembled WGS sequence"/>
</dbReference>
<protein>
    <submittedName>
        <fullName evidence="6">AAA family ATPase</fullName>
    </submittedName>
</protein>
<dbReference type="GO" id="GO:0005524">
    <property type="term" value="F:ATP binding"/>
    <property type="evidence" value="ECO:0007669"/>
    <property type="project" value="UniProtKB-KW"/>
</dbReference>
<dbReference type="PANTHER" id="PTHR48102">
    <property type="entry name" value="ATP-DEPENDENT CLP PROTEASE ATP-BINDING SUBUNIT CLPX-LIKE, MITOCHONDRIAL-RELATED"/>
    <property type="match status" value="1"/>
</dbReference>
<evidence type="ECO:0000313" key="6">
    <source>
        <dbReference type="EMBL" id="MBO1319123.1"/>
    </source>
</evidence>
<dbReference type="InterPro" id="IPR050052">
    <property type="entry name" value="ATP-dep_Clp_protease_ClpX"/>
</dbReference>
<gene>
    <name evidence="6" type="ORF">J3U88_11690</name>
</gene>
<organism evidence="6 7">
    <name type="scientific">Acanthopleuribacter pedis</name>
    <dbReference type="NCBI Taxonomy" id="442870"/>
    <lineage>
        <taxon>Bacteria</taxon>
        <taxon>Pseudomonadati</taxon>
        <taxon>Acidobacteriota</taxon>
        <taxon>Holophagae</taxon>
        <taxon>Acanthopleuribacterales</taxon>
        <taxon>Acanthopleuribacteraceae</taxon>
        <taxon>Acanthopleuribacter</taxon>
    </lineage>
</organism>
<reference evidence="6" key="1">
    <citation type="submission" date="2021-03" db="EMBL/GenBank/DDBJ databases">
        <authorList>
            <person name="Wang G."/>
        </authorList>
    </citation>
    <scope>NUCLEOTIDE SEQUENCE</scope>
    <source>
        <strain evidence="6">KCTC 12899</strain>
    </source>
</reference>
<dbReference type="Pfam" id="PF07724">
    <property type="entry name" value="AAA_2"/>
    <property type="match status" value="1"/>
</dbReference>
<dbReference type="SUPFAM" id="SSF52540">
    <property type="entry name" value="P-loop containing nucleoside triphosphate hydrolases"/>
    <property type="match status" value="1"/>
</dbReference>
<keyword evidence="1" id="KW-0547">Nucleotide-binding</keyword>
<dbReference type="RefSeq" id="WP_207858943.1">
    <property type="nucleotide sequence ID" value="NZ_JAFREP010000008.1"/>
</dbReference>
<dbReference type="EMBL" id="JAFREP010000008">
    <property type="protein sequence ID" value="MBO1319123.1"/>
    <property type="molecule type" value="Genomic_DNA"/>
</dbReference>
<evidence type="ECO:0000259" key="5">
    <source>
        <dbReference type="SMART" id="SM01086"/>
    </source>
</evidence>
<dbReference type="InterPro" id="IPR019489">
    <property type="entry name" value="Clp_ATPase_C"/>
</dbReference>
<keyword evidence="7" id="KW-1185">Reference proteome</keyword>
<evidence type="ECO:0000256" key="1">
    <source>
        <dbReference type="ARBA" id="ARBA00022741"/>
    </source>
</evidence>
<dbReference type="InterPro" id="IPR027417">
    <property type="entry name" value="P-loop_NTPase"/>
</dbReference>
<keyword evidence="3" id="KW-0143">Chaperone</keyword>
<feature type="domain" description="Clp ATPase C-terminal" evidence="5">
    <location>
        <begin position="270"/>
        <end position="356"/>
    </location>
</feature>
<sequence length="367" mass="41503">MTVTLDSPKAIHAQLGRDVVDQAVALEQISVALYKHLQHIKVGNIMLIGNSGTGKTTIMRSIERLFSEHGAAIGHQNTIRLNANIVSNDESTDLESSVILARLAQNAHKLMGSSPNVDQFRDLIENAVVFLDEVDKIRAYVGDKPNPRGILAQESLLTLIEGEGVSLPLSVRNEQGGFDQHKVPIDTGRILFICGGAFEGLYDMVYRRVAGGETRDKLIQEYVVTESQEDMEQKIHFSLNDYVRYEDMFEYGMTPQFLGRFDEVIVLNDLTIKGLMRIFVDPPNSLFREARRYFASLGIELQASKEAVQRIAEHAYDNHRLGARALRMVFKRIMRGIEFDPHDHYLVKQAGEKKVLLLTRDLVDRYF</sequence>
<dbReference type="InterPro" id="IPR003593">
    <property type="entry name" value="AAA+_ATPase"/>
</dbReference>
<dbReference type="PANTHER" id="PTHR48102:SF7">
    <property type="entry name" value="ATP-DEPENDENT CLP PROTEASE ATP-BINDING SUBUNIT CLPX-LIKE, MITOCHONDRIAL"/>
    <property type="match status" value="1"/>
</dbReference>
<evidence type="ECO:0000256" key="3">
    <source>
        <dbReference type="ARBA" id="ARBA00023186"/>
    </source>
</evidence>
<dbReference type="Gene3D" id="1.10.8.60">
    <property type="match status" value="1"/>
</dbReference>
<name>A0A8J7U477_9BACT</name>
<dbReference type="SMART" id="SM01086">
    <property type="entry name" value="ClpB_D2-small"/>
    <property type="match status" value="1"/>
</dbReference>
<dbReference type="SMART" id="SM00382">
    <property type="entry name" value="AAA"/>
    <property type="match status" value="1"/>
</dbReference>
<dbReference type="GO" id="GO:0051603">
    <property type="term" value="P:proteolysis involved in protein catabolic process"/>
    <property type="evidence" value="ECO:0007669"/>
    <property type="project" value="TreeGrafter"/>
</dbReference>
<comment type="caution">
    <text evidence="6">The sequence shown here is derived from an EMBL/GenBank/DDBJ whole genome shotgun (WGS) entry which is preliminary data.</text>
</comment>
<feature type="domain" description="AAA+ ATPase" evidence="4">
    <location>
        <begin position="41"/>
        <end position="225"/>
    </location>
</feature>
<accession>A0A8J7U477</accession>
<dbReference type="InterPro" id="IPR003959">
    <property type="entry name" value="ATPase_AAA_core"/>
</dbReference>
<evidence type="ECO:0000259" key="4">
    <source>
        <dbReference type="SMART" id="SM00382"/>
    </source>
</evidence>
<evidence type="ECO:0000313" key="7">
    <source>
        <dbReference type="Proteomes" id="UP000664417"/>
    </source>
</evidence>
<dbReference type="GO" id="GO:0016887">
    <property type="term" value="F:ATP hydrolysis activity"/>
    <property type="evidence" value="ECO:0007669"/>
    <property type="project" value="InterPro"/>
</dbReference>
<dbReference type="Gene3D" id="3.40.50.300">
    <property type="entry name" value="P-loop containing nucleotide triphosphate hydrolases"/>
    <property type="match status" value="1"/>
</dbReference>
<keyword evidence="2" id="KW-0067">ATP-binding</keyword>